<feature type="transmembrane region" description="Helical" evidence="2">
    <location>
        <begin position="255"/>
        <end position="276"/>
    </location>
</feature>
<dbReference type="Pfam" id="PF20152">
    <property type="entry name" value="DUF6534"/>
    <property type="match status" value="1"/>
</dbReference>
<feature type="transmembrane region" description="Helical" evidence="2">
    <location>
        <begin position="229"/>
        <end position="249"/>
    </location>
</feature>
<feature type="transmembrane region" description="Helical" evidence="2">
    <location>
        <begin position="181"/>
        <end position="209"/>
    </location>
</feature>
<feature type="transmembrane region" description="Helical" evidence="2">
    <location>
        <begin position="45"/>
        <end position="66"/>
    </location>
</feature>
<dbReference type="PANTHER" id="PTHR40465:SF1">
    <property type="entry name" value="DUF6534 DOMAIN-CONTAINING PROTEIN"/>
    <property type="match status" value="1"/>
</dbReference>
<evidence type="ECO:0000313" key="5">
    <source>
        <dbReference type="Proteomes" id="UP001497453"/>
    </source>
</evidence>
<evidence type="ECO:0000259" key="3">
    <source>
        <dbReference type="Pfam" id="PF20152"/>
    </source>
</evidence>
<feature type="transmembrane region" description="Helical" evidence="2">
    <location>
        <begin position="78"/>
        <end position="98"/>
    </location>
</feature>
<feature type="transmembrane region" description="Helical" evidence="2">
    <location>
        <begin position="118"/>
        <end position="141"/>
    </location>
</feature>
<name>A0ABP1DGP0_9APHY</name>
<dbReference type="Proteomes" id="UP001497453">
    <property type="component" value="Chromosome 3"/>
</dbReference>
<dbReference type="InterPro" id="IPR045339">
    <property type="entry name" value="DUF6534"/>
</dbReference>
<feature type="compositionally biased region" description="Polar residues" evidence="1">
    <location>
        <begin position="294"/>
        <end position="305"/>
    </location>
</feature>
<evidence type="ECO:0000256" key="2">
    <source>
        <dbReference type="SAM" id="Phobius"/>
    </source>
</evidence>
<protein>
    <recommendedName>
        <fullName evidence="3">DUF6534 domain-containing protein</fullName>
    </recommendedName>
</protein>
<feature type="region of interest" description="Disordered" evidence="1">
    <location>
        <begin position="294"/>
        <end position="313"/>
    </location>
</feature>
<dbReference type="PANTHER" id="PTHR40465">
    <property type="entry name" value="CHROMOSOME 1, WHOLE GENOME SHOTGUN SEQUENCE"/>
    <property type="match status" value="1"/>
</dbReference>
<feature type="transmembrane region" description="Helical" evidence="2">
    <location>
        <begin position="148"/>
        <end position="169"/>
    </location>
</feature>
<evidence type="ECO:0000256" key="1">
    <source>
        <dbReference type="SAM" id="MobiDB-lite"/>
    </source>
</evidence>
<proteinExistence type="predicted"/>
<accession>A0ABP1DGP0</accession>
<keyword evidence="2" id="KW-1133">Transmembrane helix</keyword>
<keyword evidence="2" id="KW-0472">Membrane</keyword>
<reference evidence="5" key="1">
    <citation type="submission" date="2024-04" db="EMBL/GenBank/DDBJ databases">
        <authorList>
            <person name="Shaw F."/>
            <person name="Minotto A."/>
        </authorList>
    </citation>
    <scope>NUCLEOTIDE SEQUENCE [LARGE SCALE GENOMIC DNA]</scope>
</reference>
<feature type="domain" description="DUF6534" evidence="3">
    <location>
        <begin position="194"/>
        <end position="280"/>
    </location>
</feature>
<gene>
    <name evidence="4" type="ORF">GFSPODELE1_LOCUS5594</name>
</gene>
<organism evidence="4 5">
    <name type="scientific">Somion occarium</name>
    <dbReference type="NCBI Taxonomy" id="3059160"/>
    <lineage>
        <taxon>Eukaryota</taxon>
        <taxon>Fungi</taxon>
        <taxon>Dikarya</taxon>
        <taxon>Basidiomycota</taxon>
        <taxon>Agaricomycotina</taxon>
        <taxon>Agaricomycetes</taxon>
        <taxon>Polyporales</taxon>
        <taxon>Cerrenaceae</taxon>
        <taxon>Somion</taxon>
    </lineage>
</organism>
<evidence type="ECO:0000313" key="4">
    <source>
        <dbReference type="EMBL" id="CAL1705804.1"/>
    </source>
</evidence>
<keyword evidence="2" id="KW-0812">Transmembrane</keyword>
<dbReference type="EMBL" id="OZ037946">
    <property type="protein sequence ID" value="CAL1705804.1"/>
    <property type="molecule type" value="Genomic_DNA"/>
</dbReference>
<sequence length="354" mass="38462">MSLILILRGLRQPPDGLFCEHVRLFMTSVQATPHLSVLTSGPPLVGAYLAWGSVGILLVQVYIYHIFFPSDAVGYKSLVYFVFIAECAQTFLLSAEAFENYVYLFGSPKSWTSYPISWLAVPVIGGIISAVVQLMFAWCLWLLSNSRILIGFIVPLALCQSAAAIATGVQLKTIPAIEDQSIVVLSITVWLAGSALVDVVIAVSMTIYLIKAKSGLRRTDALVNRLIRLVVETGTITASFAIVDLVLFLTLPATLVHATVGAMLTKLYSNCLLVGLNNRALVSQGNTLVIDSTQPFSSDGGSTTRLGRRGPKESTVRVDVFQETTSDHNIELQEMQKSFPKGLRRSAFCDESPA</sequence>
<keyword evidence="5" id="KW-1185">Reference proteome</keyword>